<proteinExistence type="predicted"/>
<name>A0A830F9A0_9EURY</name>
<gene>
    <name evidence="1" type="ORF">GCM10009039_26420</name>
</gene>
<comment type="caution">
    <text evidence="1">The sequence shown here is derived from an EMBL/GenBank/DDBJ whole genome shotgun (WGS) entry which is preliminary data.</text>
</comment>
<dbReference type="Proteomes" id="UP000607197">
    <property type="component" value="Unassembled WGS sequence"/>
</dbReference>
<organism evidence="1 2">
    <name type="scientific">Halocalculus aciditolerans</name>
    <dbReference type="NCBI Taxonomy" id="1383812"/>
    <lineage>
        <taxon>Archaea</taxon>
        <taxon>Methanobacteriati</taxon>
        <taxon>Methanobacteriota</taxon>
        <taxon>Stenosarchaea group</taxon>
        <taxon>Halobacteria</taxon>
        <taxon>Halobacteriales</taxon>
        <taxon>Halobacteriaceae</taxon>
        <taxon>Halocalculus</taxon>
    </lineage>
</organism>
<accession>A0A830F9A0</accession>
<dbReference type="OrthoDB" id="275505at2157"/>
<evidence type="ECO:0000313" key="2">
    <source>
        <dbReference type="Proteomes" id="UP000607197"/>
    </source>
</evidence>
<dbReference type="RefSeq" id="WP_188979668.1">
    <property type="nucleotide sequence ID" value="NZ_BMPG01000003.1"/>
</dbReference>
<reference evidence="1" key="2">
    <citation type="submission" date="2020-09" db="EMBL/GenBank/DDBJ databases">
        <authorList>
            <person name="Sun Q."/>
            <person name="Ohkuma M."/>
        </authorList>
    </citation>
    <scope>NUCLEOTIDE SEQUENCE</scope>
    <source>
        <strain evidence="1">JCM 19596</strain>
    </source>
</reference>
<sequence length="51" mass="5360">MTAADAIDEVDQKMVTLTEAMLGYSILVNGEIAGAIEGVPGDLEHITVEMP</sequence>
<dbReference type="EMBL" id="BMPG01000003">
    <property type="protein sequence ID" value="GGL67136.1"/>
    <property type="molecule type" value="Genomic_DNA"/>
</dbReference>
<dbReference type="AlphaFoldDB" id="A0A830F9A0"/>
<protein>
    <submittedName>
        <fullName evidence="1">Uncharacterized protein</fullName>
    </submittedName>
</protein>
<reference evidence="1" key="1">
    <citation type="journal article" date="2014" name="Int. J. Syst. Evol. Microbiol.">
        <title>Complete genome sequence of Corynebacterium casei LMG S-19264T (=DSM 44701T), isolated from a smear-ripened cheese.</title>
        <authorList>
            <consortium name="US DOE Joint Genome Institute (JGI-PGF)"/>
            <person name="Walter F."/>
            <person name="Albersmeier A."/>
            <person name="Kalinowski J."/>
            <person name="Ruckert C."/>
        </authorList>
    </citation>
    <scope>NUCLEOTIDE SEQUENCE</scope>
    <source>
        <strain evidence="1">JCM 19596</strain>
    </source>
</reference>
<keyword evidence="2" id="KW-1185">Reference proteome</keyword>
<evidence type="ECO:0000313" key="1">
    <source>
        <dbReference type="EMBL" id="GGL67136.1"/>
    </source>
</evidence>